<name>A0ABR2IP06_9EUKA</name>
<reference evidence="1 2" key="1">
    <citation type="submission" date="2024-04" db="EMBL/GenBank/DDBJ databases">
        <title>Tritrichomonas musculus Genome.</title>
        <authorList>
            <person name="Alves-Ferreira E."/>
            <person name="Grigg M."/>
            <person name="Lorenzi H."/>
            <person name="Galac M."/>
        </authorList>
    </citation>
    <scope>NUCLEOTIDE SEQUENCE [LARGE SCALE GENOMIC DNA]</scope>
    <source>
        <strain evidence="1 2">EAF2021</strain>
    </source>
</reference>
<proteinExistence type="predicted"/>
<gene>
    <name evidence="1" type="ORF">M9Y10_009616</name>
</gene>
<dbReference type="EMBL" id="JAPFFF010000015">
    <property type="protein sequence ID" value="KAK8866650.1"/>
    <property type="molecule type" value="Genomic_DNA"/>
</dbReference>
<comment type="caution">
    <text evidence="1">The sequence shown here is derived from an EMBL/GenBank/DDBJ whole genome shotgun (WGS) entry which is preliminary data.</text>
</comment>
<sequence>MNGFEDGRERTVIVPVDYPHSRAPYPISRTEKNATCLAWINICELFCPPLYAVQRSTFDSEIYNYLDSESFEIVHTDSGYLNTQSIVFWIYSQFLPSLRRLRQKFNYFGPSILILNGFSAHYNAFKNVNLLQENLILHCLIPHSSDQTQLLDLCIFNSSKQFMSNYRYISLLTRQTNQIINMHTALYQSTSQLNCRSAFRSIGIDTQVRIFNNNVQILASFNLNLINKIRDYQLTPNQQYIYDCYKRVSKINTNSNTRITMPYFSKQSNKSFLVIVL</sequence>
<evidence type="ECO:0000313" key="2">
    <source>
        <dbReference type="Proteomes" id="UP001470230"/>
    </source>
</evidence>
<dbReference type="Proteomes" id="UP001470230">
    <property type="component" value="Unassembled WGS sequence"/>
</dbReference>
<organism evidence="1 2">
    <name type="scientific">Tritrichomonas musculus</name>
    <dbReference type="NCBI Taxonomy" id="1915356"/>
    <lineage>
        <taxon>Eukaryota</taxon>
        <taxon>Metamonada</taxon>
        <taxon>Parabasalia</taxon>
        <taxon>Tritrichomonadida</taxon>
        <taxon>Tritrichomonadidae</taxon>
        <taxon>Tritrichomonas</taxon>
    </lineage>
</organism>
<evidence type="ECO:0000313" key="1">
    <source>
        <dbReference type="EMBL" id="KAK8866650.1"/>
    </source>
</evidence>
<keyword evidence="2" id="KW-1185">Reference proteome</keyword>
<evidence type="ECO:0008006" key="3">
    <source>
        <dbReference type="Google" id="ProtNLM"/>
    </source>
</evidence>
<protein>
    <recommendedName>
        <fullName evidence="3">DDE-1 domain-containing protein</fullName>
    </recommendedName>
</protein>
<accession>A0ABR2IP06</accession>